<comment type="similarity">
    <text evidence="1">Belongs to the short-chain dehydrogenases/reductases (SDR) family.</text>
</comment>
<reference evidence="11 12" key="1">
    <citation type="submission" date="2019-02" db="EMBL/GenBank/DDBJ databases">
        <title>Bacterial novel species Emticicia sp. 17J42-9 isolated from soil.</title>
        <authorList>
            <person name="Jung H.-Y."/>
        </authorList>
    </citation>
    <scope>NUCLEOTIDE SEQUENCE [LARGE SCALE GENOMIC DNA]</scope>
    <source>
        <strain evidence="11 12">17J42-9</strain>
    </source>
</reference>
<accession>A0A4Q5LUM1</accession>
<keyword evidence="2" id="KW-0560">Oxidoreductase</keyword>
<comment type="catalytic activity">
    <reaction evidence="3">
        <text>L-allo-threonine + NADP(+) = aminoacetone + CO2 + NADPH</text>
        <dbReference type="Rhea" id="RHEA:43524"/>
        <dbReference type="ChEBI" id="CHEBI:16526"/>
        <dbReference type="ChEBI" id="CHEBI:57783"/>
        <dbReference type="ChEBI" id="CHEBI:58320"/>
        <dbReference type="ChEBI" id="CHEBI:58349"/>
        <dbReference type="ChEBI" id="CHEBI:58585"/>
        <dbReference type="EC" id="1.1.1.381"/>
    </reaction>
</comment>
<protein>
    <recommendedName>
        <fullName evidence="6">NADP-dependent 3-hydroxy acid dehydrogenase YdfG</fullName>
        <ecNumber evidence="4">1.1.1.298</ecNumber>
        <ecNumber evidence="5">1.1.1.381</ecNumber>
    </recommendedName>
    <alternativeName>
        <fullName evidence="8">L-allo-threonine dehydrogenase</fullName>
    </alternativeName>
    <alternativeName>
        <fullName evidence="7">Malonic semialdehyde reductase</fullName>
    </alternativeName>
</protein>
<dbReference type="OrthoDB" id="9808814at2"/>
<dbReference type="EC" id="1.1.1.298" evidence="4"/>
<evidence type="ECO:0000256" key="3">
    <source>
        <dbReference type="ARBA" id="ARBA00043812"/>
    </source>
</evidence>
<comment type="catalytic activity">
    <reaction evidence="10">
        <text>3-hydroxypropanoate + NADP(+) = 3-oxopropanoate + NADPH + H(+)</text>
        <dbReference type="Rhea" id="RHEA:26438"/>
        <dbReference type="ChEBI" id="CHEBI:15378"/>
        <dbReference type="ChEBI" id="CHEBI:16510"/>
        <dbReference type="ChEBI" id="CHEBI:33190"/>
        <dbReference type="ChEBI" id="CHEBI:57783"/>
        <dbReference type="ChEBI" id="CHEBI:58349"/>
        <dbReference type="EC" id="1.1.1.298"/>
    </reaction>
</comment>
<comment type="function">
    <text evidence="9">NADP-dependent dehydrogenase with broad substrate specificity acting on 3-hydroxy acids. Catalyzes the NADP-dependent oxidation of L-allo-threonine to L-2-amino-3-keto-butyrate, which is spontaneously decarboxylated into aminoacetone. Also acts on D-threonine, L-serine, D-serine, D-3-hydroxyisobutyrate, L-3-hydroxyisobutyrate, D-glycerate and L-glycerate. Able to catalyze the reduction of the malonic semialdehyde to 3-hydroxypropionic acid. YdfG is apparently supplementing RutE, the presumed malonic semialdehyde reductase involved in pyrimidine degradation since both are able to detoxify malonic semialdehyde.</text>
</comment>
<dbReference type="Gene3D" id="3.40.50.720">
    <property type="entry name" value="NAD(P)-binding Rossmann-like Domain"/>
    <property type="match status" value="1"/>
</dbReference>
<dbReference type="PIRSF" id="PIRSF000126">
    <property type="entry name" value="11-beta-HSD1"/>
    <property type="match status" value="1"/>
</dbReference>
<organism evidence="11 12">
    <name type="scientific">Emticicia agri</name>
    <dbReference type="NCBI Taxonomy" id="2492393"/>
    <lineage>
        <taxon>Bacteria</taxon>
        <taxon>Pseudomonadati</taxon>
        <taxon>Bacteroidota</taxon>
        <taxon>Cytophagia</taxon>
        <taxon>Cytophagales</taxon>
        <taxon>Leadbetterellaceae</taxon>
        <taxon>Emticicia</taxon>
    </lineage>
</organism>
<dbReference type="SUPFAM" id="SSF51735">
    <property type="entry name" value="NAD(P)-binding Rossmann-fold domains"/>
    <property type="match status" value="1"/>
</dbReference>
<dbReference type="PROSITE" id="PS00061">
    <property type="entry name" value="ADH_SHORT"/>
    <property type="match status" value="1"/>
</dbReference>
<dbReference type="EMBL" id="SEWF01000046">
    <property type="protein sequence ID" value="RYU93378.1"/>
    <property type="molecule type" value="Genomic_DNA"/>
</dbReference>
<dbReference type="PANTHER" id="PTHR43086">
    <property type="entry name" value="VERY-LONG-CHAIN 3-OXOOACYL-COA REDUCTASE"/>
    <property type="match status" value="1"/>
</dbReference>
<dbReference type="InterPro" id="IPR002347">
    <property type="entry name" value="SDR_fam"/>
</dbReference>
<keyword evidence="12" id="KW-1185">Reference proteome</keyword>
<proteinExistence type="inferred from homology"/>
<name>A0A4Q5LUM1_9BACT</name>
<evidence type="ECO:0000256" key="5">
    <source>
        <dbReference type="ARBA" id="ARBA00044059"/>
    </source>
</evidence>
<dbReference type="RefSeq" id="WP_130023453.1">
    <property type="nucleotide sequence ID" value="NZ_SEWF01000046.1"/>
</dbReference>
<evidence type="ECO:0000313" key="12">
    <source>
        <dbReference type="Proteomes" id="UP000293162"/>
    </source>
</evidence>
<evidence type="ECO:0000256" key="1">
    <source>
        <dbReference type="ARBA" id="ARBA00006484"/>
    </source>
</evidence>
<dbReference type="GO" id="GO:0035527">
    <property type="term" value="F:3-hydroxypropionate dehydrogenase (NADP+) activity"/>
    <property type="evidence" value="ECO:0007669"/>
    <property type="project" value="UniProtKB-EC"/>
</dbReference>
<evidence type="ECO:0000256" key="10">
    <source>
        <dbReference type="ARBA" id="ARBA00047274"/>
    </source>
</evidence>
<dbReference type="AlphaFoldDB" id="A0A4Q5LUM1"/>
<sequence length="272" mass="29550">MKFSAKEKNRMKEKYGSWAVVTGASSGIGYELALRLAEAGINLLINARNELKLEEIRQDFQRRFAVQVLSVPGDVSSEDTINTIIESSKNLEVGLLIVSAGFGTSGEFINNSIEAEKSMLRVNCEALLILTHHFSKVFVQHKRGGIILMSSMVAFQGVPHAANYAATKAYVQSLAEALAIELKPLGVDILAAAPGPVKSGFGQRADMKMGFSLTPEQIGAPILKALGRKTTVLPGTLTKFLVYSLMTVPRRVKVLIMNKVMGNMTRHQAQST</sequence>
<evidence type="ECO:0000313" key="11">
    <source>
        <dbReference type="EMBL" id="RYU93378.1"/>
    </source>
</evidence>
<dbReference type="Proteomes" id="UP000293162">
    <property type="component" value="Unassembled WGS sequence"/>
</dbReference>
<evidence type="ECO:0000256" key="7">
    <source>
        <dbReference type="ARBA" id="ARBA00044271"/>
    </source>
</evidence>
<dbReference type="PRINTS" id="PR00081">
    <property type="entry name" value="GDHRDH"/>
</dbReference>
<dbReference type="CDD" id="cd05233">
    <property type="entry name" value="SDR_c"/>
    <property type="match status" value="1"/>
</dbReference>
<dbReference type="InterPro" id="IPR036291">
    <property type="entry name" value="NAD(P)-bd_dom_sf"/>
</dbReference>
<evidence type="ECO:0000256" key="4">
    <source>
        <dbReference type="ARBA" id="ARBA00044050"/>
    </source>
</evidence>
<dbReference type="Pfam" id="PF00106">
    <property type="entry name" value="adh_short"/>
    <property type="match status" value="1"/>
</dbReference>
<evidence type="ECO:0000256" key="9">
    <source>
        <dbReference type="ARBA" id="ARBA00045650"/>
    </source>
</evidence>
<dbReference type="InterPro" id="IPR020904">
    <property type="entry name" value="Sc_DH/Rdtase_CS"/>
</dbReference>
<evidence type="ECO:0000256" key="6">
    <source>
        <dbReference type="ARBA" id="ARBA00044065"/>
    </source>
</evidence>
<dbReference type="PANTHER" id="PTHR43086:SF3">
    <property type="entry name" value="NADP-DEPENDENT 3-HYDROXY ACID DEHYDROGENASE YDFG"/>
    <property type="match status" value="1"/>
</dbReference>
<evidence type="ECO:0000256" key="8">
    <source>
        <dbReference type="ARBA" id="ARBA00044349"/>
    </source>
</evidence>
<evidence type="ECO:0000256" key="2">
    <source>
        <dbReference type="ARBA" id="ARBA00023002"/>
    </source>
</evidence>
<comment type="caution">
    <text evidence="11">The sequence shown here is derived from an EMBL/GenBank/DDBJ whole genome shotgun (WGS) entry which is preliminary data.</text>
</comment>
<gene>
    <name evidence="11" type="ORF">EWM59_22210</name>
</gene>
<dbReference type="EC" id="1.1.1.381" evidence="5"/>